<accession>A0ACC2IVI5</accession>
<organism evidence="1 2">
    <name type="scientific">Nemania bipapillata</name>
    <dbReference type="NCBI Taxonomy" id="110536"/>
    <lineage>
        <taxon>Eukaryota</taxon>
        <taxon>Fungi</taxon>
        <taxon>Dikarya</taxon>
        <taxon>Ascomycota</taxon>
        <taxon>Pezizomycotina</taxon>
        <taxon>Sordariomycetes</taxon>
        <taxon>Xylariomycetidae</taxon>
        <taxon>Xylariales</taxon>
        <taxon>Xylariaceae</taxon>
        <taxon>Nemania</taxon>
    </lineage>
</organism>
<proteinExistence type="predicted"/>
<evidence type="ECO:0000313" key="1">
    <source>
        <dbReference type="EMBL" id="KAJ8119209.1"/>
    </source>
</evidence>
<sequence length="451" mass="51859">MSSQRRPNAPLVAIIGTTGTGKSDLAVDLALRFNGEIINADAMQMYKGLPVITNQISVEEQRGIPHHLLAQIDPLEPTWTNRLFAREAQKLIKEIRSRGKLPIVVGGTLYYIHALLFDSIDSNETQPQEIRFRSQQESLNQFPILDEPTHVIFKKLCEVDPAMAERWHPDDRRRVKRSLEIYLTTGKRASDVYAEQEEAKQAINDAKRPWETLVFWTHAETDVLRDRLSKRIDKMVQCGLMDEVRILHSNLRKCTERGEVVDRTRGIWQSIGFRQMEAFLNGELNMEPPETLEKSKDAGLEEINIATRQYARYQLRWIRQKTLRSFKEHSAIDFLYLLDSTDANEFTTNVLQPAADICQRYLAGEERPQPTEISDAARELLTTYETESTSGQTIFKVKKCEICEMSLPTEDSWIKHINGKKHRRITREKKRTALVPVEVSVMGSEVPLLST</sequence>
<name>A0ACC2IVI5_9PEZI</name>
<dbReference type="EMBL" id="JAPESX010000934">
    <property type="protein sequence ID" value="KAJ8119209.1"/>
    <property type="molecule type" value="Genomic_DNA"/>
</dbReference>
<protein>
    <submittedName>
        <fullName evidence="1">Uncharacterized protein</fullName>
    </submittedName>
</protein>
<dbReference type="Proteomes" id="UP001153334">
    <property type="component" value="Unassembled WGS sequence"/>
</dbReference>
<evidence type="ECO:0000313" key="2">
    <source>
        <dbReference type="Proteomes" id="UP001153334"/>
    </source>
</evidence>
<reference evidence="1" key="1">
    <citation type="submission" date="2022-11" db="EMBL/GenBank/DDBJ databases">
        <title>Genome Sequence of Nemania bipapillata.</title>
        <authorList>
            <person name="Buettner E."/>
        </authorList>
    </citation>
    <scope>NUCLEOTIDE SEQUENCE</scope>
    <source>
        <strain evidence="1">CP14</strain>
    </source>
</reference>
<gene>
    <name evidence="1" type="ORF">ONZ43_g3800</name>
</gene>
<keyword evidence="2" id="KW-1185">Reference proteome</keyword>
<comment type="caution">
    <text evidence="1">The sequence shown here is derived from an EMBL/GenBank/DDBJ whole genome shotgun (WGS) entry which is preliminary data.</text>
</comment>